<dbReference type="EMBL" id="JANGAC010000001">
    <property type="protein sequence ID" value="MCQ4921467.1"/>
    <property type="molecule type" value="Genomic_DNA"/>
</dbReference>
<sequence length="676" mass="79142">MIDPQRTESIKSLINDVDKGNIVLPEFQRDFVWDIGKTYDLFDSLVRDIFIGAIIYGKPSFEITVREIDKRPRKGIGSRAKLKIKSYSKEEIKSETQINNFRLVLDGQQRITSLYRALKGIDEVWLIIRNDEELDDDVQSTNFKDRSLEELIYEFRGQEDDERLSINISHAYKIAIDNLFEDDIRKTYFDNLTFTAGMDDDELISNFRRYLIVCKKIDSLLSSEKLLSYYLLNMNTDKFSLFFERSNSKGIQLNFIDILAAKLYKGFNLREKVEELQVTFADTGYVFNREIIVRAIAYIVSNGKEVNRSYILGSLNYVHFVEYWNEVCDYYKKALDFLYKGNFILSQSWMPYENMIISLIMFLRELKSNDFSQMNEKQLDFIKYWYWVSILSQRYSSGSNEVIIQDSIALSNIARNKKISDRSYFTRLKIQMMADDILTFNKKGSVVYKGILNMINFDAGGLIDWPNSNKLTIYDKIEDHHIFPVEYLKTSFKDDENTISLIDSVANRTLIPKITNIKISKKAPSIYLKELKLNNPALDKSLKYHLIPEEILSGLYDDFYTDFLEVRANLIMDLIDKYVMSKEKAIFDDFYKQPIIKNTGTIKIHANYYRDKVEATFNIDTQNIFYAGNNYSVSLAADKAKEDLSGKTNTSTNGWKFWKYIDDDGNSRFIDDFRKI</sequence>
<proteinExistence type="predicted"/>
<protein>
    <submittedName>
        <fullName evidence="2">DUF262 domain-containing protein</fullName>
    </submittedName>
</protein>
<keyword evidence="3" id="KW-1185">Reference proteome</keyword>
<dbReference type="RefSeq" id="WP_256309998.1">
    <property type="nucleotide sequence ID" value="NZ_JANGAC010000001.1"/>
</dbReference>
<name>A0ABT1S5W4_9FIRM</name>
<dbReference type="Pfam" id="PF03235">
    <property type="entry name" value="GmrSD_N"/>
    <property type="match status" value="1"/>
</dbReference>
<reference evidence="2 3" key="1">
    <citation type="submission" date="2022-06" db="EMBL/GenBank/DDBJ databases">
        <title>Isolation of gut microbiota from human fecal samples.</title>
        <authorList>
            <person name="Pamer E.G."/>
            <person name="Barat B."/>
            <person name="Waligurski E."/>
            <person name="Medina S."/>
            <person name="Paddock L."/>
            <person name="Mostad J."/>
        </authorList>
    </citation>
    <scope>NUCLEOTIDE SEQUENCE [LARGE SCALE GENOMIC DNA]</scope>
    <source>
        <strain evidence="2 3">DFI.7.95</strain>
    </source>
</reference>
<dbReference type="InterPro" id="IPR004919">
    <property type="entry name" value="GmrSD_N"/>
</dbReference>
<gene>
    <name evidence="2" type="ORF">NE686_00095</name>
</gene>
<accession>A0ABT1S5W4</accession>
<evidence type="ECO:0000313" key="2">
    <source>
        <dbReference type="EMBL" id="MCQ4921467.1"/>
    </source>
</evidence>
<dbReference type="PANTHER" id="PTHR37292">
    <property type="entry name" value="VNG6097C"/>
    <property type="match status" value="1"/>
</dbReference>
<dbReference type="PANTHER" id="PTHR37292:SF2">
    <property type="entry name" value="DUF262 DOMAIN-CONTAINING PROTEIN"/>
    <property type="match status" value="1"/>
</dbReference>
<evidence type="ECO:0000313" key="3">
    <source>
        <dbReference type="Proteomes" id="UP001524478"/>
    </source>
</evidence>
<organism evidence="2 3">
    <name type="scientific">Tissierella carlieri</name>
    <dbReference type="NCBI Taxonomy" id="689904"/>
    <lineage>
        <taxon>Bacteria</taxon>
        <taxon>Bacillati</taxon>
        <taxon>Bacillota</taxon>
        <taxon>Tissierellia</taxon>
        <taxon>Tissierellales</taxon>
        <taxon>Tissierellaceae</taxon>
        <taxon>Tissierella</taxon>
    </lineage>
</organism>
<comment type="caution">
    <text evidence="2">The sequence shown here is derived from an EMBL/GenBank/DDBJ whole genome shotgun (WGS) entry which is preliminary data.</text>
</comment>
<feature type="domain" description="GmrSD restriction endonucleases N-terminal" evidence="1">
    <location>
        <begin position="10"/>
        <end position="263"/>
    </location>
</feature>
<evidence type="ECO:0000259" key="1">
    <source>
        <dbReference type="Pfam" id="PF03235"/>
    </source>
</evidence>
<dbReference type="Proteomes" id="UP001524478">
    <property type="component" value="Unassembled WGS sequence"/>
</dbReference>